<protein>
    <submittedName>
        <fullName evidence="1">Uncharacterized protein</fullName>
    </submittedName>
</protein>
<evidence type="ECO:0000313" key="1">
    <source>
        <dbReference type="EMBL" id="KKL62642.1"/>
    </source>
</evidence>
<reference evidence="1" key="1">
    <citation type="journal article" date="2015" name="Nature">
        <title>Complex archaea that bridge the gap between prokaryotes and eukaryotes.</title>
        <authorList>
            <person name="Spang A."/>
            <person name="Saw J.H."/>
            <person name="Jorgensen S.L."/>
            <person name="Zaremba-Niedzwiedzka K."/>
            <person name="Martijn J."/>
            <person name="Lind A.E."/>
            <person name="van Eijk R."/>
            <person name="Schleper C."/>
            <person name="Guy L."/>
            <person name="Ettema T.J."/>
        </authorList>
    </citation>
    <scope>NUCLEOTIDE SEQUENCE</scope>
</reference>
<dbReference type="EMBL" id="LAZR01028428">
    <property type="protein sequence ID" value="KKL62642.1"/>
    <property type="molecule type" value="Genomic_DNA"/>
</dbReference>
<sequence length="228" mass="23726">MAIAIDANSSSHQADVTTPTLAHTCTGSNRGLYVLAALRDPGSGFSITGVTYNSVAMTQENFIDQTAGPGDQFYCSFWSLENPASGTNNIQVTYSAEVDDALFGGISLTGVDQTDSTEASVEASGNDATPTINVTTVSANAMVVDGMADFGDATTITEGAGQTLGWEISVGAQFPSGAQSTEPKVTPGSVTMSWTLNEGNVWNIFAVSVKPAAGISIPVVYHHRQRNF</sequence>
<gene>
    <name evidence="1" type="ORF">LCGC14_2183160</name>
</gene>
<accession>A0A0F9GHG4</accession>
<organism evidence="1">
    <name type="scientific">marine sediment metagenome</name>
    <dbReference type="NCBI Taxonomy" id="412755"/>
    <lineage>
        <taxon>unclassified sequences</taxon>
        <taxon>metagenomes</taxon>
        <taxon>ecological metagenomes</taxon>
    </lineage>
</organism>
<dbReference type="AlphaFoldDB" id="A0A0F9GHG4"/>
<name>A0A0F9GHG4_9ZZZZ</name>
<proteinExistence type="predicted"/>
<comment type="caution">
    <text evidence="1">The sequence shown here is derived from an EMBL/GenBank/DDBJ whole genome shotgun (WGS) entry which is preliminary data.</text>
</comment>